<evidence type="ECO:0000256" key="1">
    <source>
        <dbReference type="SAM" id="SignalP"/>
    </source>
</evidence>
<feature type="chain" id="PRO_5047216200" description="Cytochrome c" evidence="1">
    <location>
        <begin position="29"/>
        <end position="125"/>
    </location>
</feature>
<evidence type="ECO:0000313" key="2">
    <source>
        <dbReference type="EMBL" id="MDC0670637.1"/>
    </source>
</evidence>
<comment type="caution">
    <text evidence="2">The sequence shown here is derived from an EMBL/GenBank/DDBJ whole genome shotgun (WGS) entry which is preliminary data.</text>
</comment>
<dbReference type="Proteomes" id="UP001217838">
    <property type="component" value="Unassembled WGS sequence"/>
</dbReference>
<dbReference type="RefSeq" id="WP_272000459.1">
    <property type="nucleotide sequence ID" value="NZ_JAQNDN010000013.1"/>
</dbReference>
<evidence type="ECO:0000313" key="3">
    <source>
        <dbReference type="Proteomes" id="UP001217838"/>
    </source>
</evidence>
<keyword evidence="3" id="KW-1185">Reference proteome</keyword>
<sequence>MKKLAFLALATAAVCGLFLTSLPTTAIAEEQCNGTTKPCPLQKWMRNKAGTPFASGDFAAVAMGIERIQTFGGPDMKDWTKFAKKTIDDLKANKTDDVKADCKTCHDAYKTAYQNNAALRRRPLP</sequence>
<name>A0ABT5B938_9BACT</name>
<organism evidence="2 3">
    <name type="scientific">Nannocystis radixulma</name>
    <dbReference type="NCBI Taxonomy" id="2995305"/>
    <lineage>
        <taxon>Bacteria</taxon>
        <taxon>Pseudomonadati</taxon>
        <taxon>Myxococcota</taxon>
        <taxon>Polyangia</taxon>
        <taxon>Nannocystales</taxon>
        <taxon>Nannocystaceae</taxon>
        <taxon>Nannocystis</taxon>
    </lineage>
</organism>
<proteinExistence type="predicted"/>
<keyword evidence="1" id="KW-0732">Signal</keyword>
<evidence type="ECO:0008006" key="4">
    <source>
        <dbReference type="Google" id="ProtNLM"/>
    </source>
</evidence>
<accession>A0ABT5B938</accession>
<dbReference type="EMBL" id="JAQNDN010000013">
    <property type="protein sequence ID" value="MDC0670637.1"/>
    <property type="molecule type" value="Genomic_DNA"/>
</dbReference>
<feature type="signal peptide" evidence="1">
    <location>
        <begin position="1"/>
        <end position="28"/>
    </location>
</feature>
<gene>
    <name evidence="2" type="ORF">POL58_22970</name>
</gene>
<reference evidence="2 3" key="1">
    <citation type="submission" date="2022-11" db="EMBL/GenBank/DDBJ databases">
        <title>Minimal conservation of predation-associated metabolite biosynthetic gene clusters underscores biosynthetic potential of Myxococcota including descriptions for ten novel species: Archangium lansinium sp. nov., Myxococcus landrumus sp. nov., Nannocystis bai.</title>
        <authorList>
            <person name="Ahearne A."/>
            <person name="Stevens C."/>
            <person name="Dowd S."/>
        </authorList>
    </citation>
    <scope>NUCLEOTIDE SEQUENCE [LARGE SCALE GENOMIC DNA]</scope>
    <source>
        <strain evidence="2 3">NCELM</strain>
    </source>
</reference>
<protein>
    <recommendedName>
        <fullName evidence="4">Cytochrome c</fullName>
    </recommendedName>
</protein>